<accession>A0A8S9I209</accession>
<evidence type="ECO:0000313" key="2">
    <source>
        <dbReference type="EMBL" id="KAF2599006.1"/>
    </source>
</evidence>
<comment type="caution">
    <text evidence="1">The sequence shown here is derived from an EMBL/GenBank/DDBJ whole genome shotgun (WGS) entry which is preliminary data.</text>
</comment>
<evidence type="ECO:0000313" key="1">
    <source>
        <dbReference type="EMBL" id="KAF2563610.1"/>
    </source>
</evidence>
<dbReference type="AlphaFoldDB" id="A0A8S9I209"/>
<reference evidence="1" key="1">
    <citation type="submission" date="2019-12" db="EMBL/GenBank/DDBJ databases">
        <title>Genome sequencing and annotation of Brassica cretica.</title>
        <authorList>
            <person name="Studholme D.J."/>
            <person name="Sarris P.F."/>
        </authorList>
    </citation>
    <scope>NUCLEOTIDE SEQUENCE</scope>
    <source>
        <strain evidence="2">PFS-001/15</strain>
        <strain evidence="1">PFS-102/07</strain>
        <tissue evidence="1">Leaf</tissue>
    </source>
</reference>
<proteinExistence type="predicted"/>
<dbReference type="Proteomes" id="UP000712281">
    <property type="component" value="Unassembled WGS sequence"/>
</dbReference>
<sequence>MWFVGVFLFKFPVRTSSNPLKLGLWWFDPDPGESSIRSRNIQIVRWKIYEYLEILGGLPMGVASAHYRSSSSLRCVLSAREIPAPK</sequence>
<protein>
    <submittedName>
        <fullName evidence="1">Uncharacterized protein</fullName>
    </submittedName>
</protein>
<name>A0A8S9I209_BRACR</name>
<dbReference type="EMBL" id="QGKY02001250">
    <property type="protein sequence ID" value="KAF2563610.1"/>
    <property type="molecule type" value="Genomic_DNA"/>
</dbReference>
<organism evidence="1">
    <name type="scientific">Brassica cretica</name>
    <name type="common">Mustard</name>
    <dbReference type="NCBI Taxonomy" id="69181"/>
    <lineage>
        <taxon>Eukaryota</taxon>
        <taxon>Viridiplantae</taxon>
        <taxon>Streptophyta</taxon>
        <taxon>Embryophyta</taxon>
        <taxon>Tracheophyta</taxon>
        <taxon>Spermatophyta</taxon>
        <taxon>Magnoliopsida</taxon>
        <taxon>eudicotyledons</taxon>
        <taxon>Gunneridae</taxon>
        <taxon>Pentapetalae</taxon>
        <taxon>rosids</taxon>
        <taxon>malvids</taxon>
        <taxon>Brassicales</taxon>
        <taxon>Brassicaceae</taxon>
        <taxon>Brassiceae</taxon>
        <taxon>Brassica</taxon>
    </lineage>
</organism>
<gene>
    <name evidence="2" type="ORF">F2Q68_00010616</name>
    <name evidence="1" type="ORF">F2Q70_00017675</name>
</gene>
<dbReference type="EMBL" id="QGKW02000717">
    <property type="protein sequence ID" value="KAF2599006.1"/>
    <property type="molecule type" value="Genomic_DNA"/>
</dbReference>